<accession>A0A2N7W389</accession>
<dbReference type="RefSeq" id="WP_102643583.1">
    <property type="nucleotide sequence ID" value="NZ_PNYA01000001.1"/>
</dbReference>
<organism evidence="1 2">
    <name type="scientific">Trinickia dabaoshanensis</name>
    <dbReference type="NCBI Taxonomy" id="564714"/>
    <lineage>
        <taxon>Bacteria</taxon>
        <taxon>Pseudomonadati</taxon>
        <taxon>Pseudomonadota</taxon>
        <taxon>Betaproteobacteria</taxon>
        <taxon>Burkholderiales</taxon>
        <taxon>Burkholderiaceae</taxon>
        <taxon>Trinickia</taxon>
    </lineage>
</organism>
<reference evidence="1 2" key="1">
    <citation type="submission" date="2018-01" db="EMBL/GenBank/DDBJ databases">
        <title>Whole genome analyses suggest that Burkholderia sensu lato contains two further novel genera in the rhizoxinica-symbiotica group Mycetohabitans gen. nov., and Trinickia gen. nov.: implications for the evolution of diazotrophy and nodulation in the Burkholderiaceae.</title>
        <authorList>
            <person name="Estrada-de los Santos P."/>
            <person name="Palmer M."/>
            <person name="Chavez-Ramirez B."/>
            <person name="Beukes C."/>
            <person name="Steenkamp E.T."/>
            <person name="Hirsch A.M."/>
            <person name="Manyaka P."/>
            <person name="Maluk M."/>
            <person name="Lafos M."/>
            <person name="Crook M."/>
            <person name="Gross E."/>
            <person name="Simon M.F."/>
            <person name="Bueno dos Reis Junior F."/>
            <person name="Poole P.S."/>
            <person name="Venter S.N."/>
            <person name="James E.K."/>
        </authorList>
    </citation>
    <scope>NUCLEOTIDE SEQUENCE [LARGE SCALE GENOMIC DNA]</scope>
    <source>
        <strain evidence="1 2">GIMN1.004</strain>
    </source>
</reference>
<keyword evidence="2" id="KW-1185">Reference proteome</keyword>
<name>A0A2N7W389_9BURK</name>
<evidence type="ECO:0000313" key="2">
    <source>
        <dbReference type="Proteomes" id="UP000235616"/>
    </source>
</evidence>
<dbReference type="AlphaFoldDB" id="A0A2N7W389"/>
<comment type="caution">
    <text evidence="1">The sequence shown here is derived from an EMBL/GenBank/DDBJ whole genome shotgun (WGS) entry which is preliminary data.</text>
</comment>
<dbReference type="OrthoDB" id="9103712at2"/>
<evidence type="ECO:0000313" key="1">
    <source>
        <dbReference type="EMBL" id="PMS23876.1"/>
    </source>
</evidence>
<dbReference type="EMBL" id="PNYA01000001">
    <property type="protein sequence ID" value="PMS23876.1"/>
    <property type="molecule type" value="Genomic_DNA"/>
</dbReference>
<proteinExistence type="predicted"/>
<sequence length="66" mass="7162">MKKLIEQRLYNPTIVLPMVELMELMVSLDFNLGQVGAVMATRGARAALHRSRGLLGHRQGCAAAGV</sequence>
<dbReference type="Proteomes" id="UP000235616">
    <property type="component" value="Unassembled WGS sequence"/>
</dbReference>
<gene>
    <name evidence="1" type="ORF">C0Z18_01550</name>
</gene>
<protein>
    <submittedName>
        <fullName evidence="1">Uncharacterized protein</fullName>
    </submittedName>
</protein>